<evidence type="ECO:0000313" key="2">
    <source>
        <dbReference type="EMBL" id="UPM55067.1"/>
    </source>
</evidence>
<evidence type="ECO:0000313" key="3">
    <source>
        <dbReference type="Proteomes" id="UP000830639"/>
    </source>
</evidence>
<dbReference type="EMBL" id="CP096034">
    <property type="protein sequence ID" value="UPM55067.1"/>
    <property type="molecule type" value="Genomic_DNA"/>
</dbReference>
<keyword evidence="3" id="KW-1185">Reference proteome</keyword>
<proteinExistence type="predicted"/>
<dbReference type="InterPro" id="IPR050266">
    <property type="entry name" value="AB_hydrolase_sf"/>
</dbReference>
<evidence type="ECO:0000259" key="1">
    <source>
        <dbReference type="Pfam" id="PF00561"/>
    </source>
</evidence>
<reference evidence="2 3" key="1">
    <citation type="submission" date="2022-04" db="EMBL/GenBank/DDBJ databases">
        <title>Mechanism of arsenic methylation and mitigation arsenic toxicity by Bacillus sp. LH14 from an Arsenic-Contaminated Paddy Soil.</title>
        <authorList>
            <person name="Wang D."/>
        </authorList>
    </citation>
    <scope>NUCLEOTIDE SEQUENCE [LARGE SCALE GENOMIC DNA]</scope>
    <source>
        <strain evidence="2 3">LH14</strain>
    </source>
</reference>
<dbReference type="Pfam" id="PF00561">
    <property type="entry name" value="Abhydrolase_1"/>
    <property type="match status" value="1"/>
</dbReference>
<dbReference type="PRINTS" id="PR00111">
    <property type="entry name" value="ABHYDROLASE"/>
</dbReference>
<sequence>MPFCTLNNIDINYEIIGEGKPIVMIHGFTPDSRLMQGCMEPIFTKKNGYKRIYFDLPGMGKTKGGTNINTTDDMLNIVIKFIDTIIPGQSFLLAGESYGGYLARGIIANRPEKVKGAVFICPMIIPQFEKRSLPSHNVIVEDKNFLNQLNELEETDFRSNNVILDEKTWVRYKEEIVSGCTIADQEFLSKIRNNYGFSFEIDKIKFNEPSLFLVGLQDSVVGYKDAFTILENYPRASFAILDKAGHNLQIEQAKLFNSLINEWLDRVLEAEEGRTFT</sequence>
<dbReference type="PANTHER" id="PTHR43798:SF6">
    <property type="entry name" value="HYDROLASE, PUTATIVE (AFU_ORTHOLOGUE AFUA_4G13070)-RELATED"/>
    <property type="match status" value="1"/>
</dbReference>
<dbReference type="InterPro" id="IPR000073">
    <property type="entry name" value="AB_hydrolase_1"/>
</dbReference>
<accession>A0ABY4JQW4</accession>
<dbReference type="GO" id="GO:0016787">
    <property type="term" value="F:hydrolase activity"/>
    <property type="evidence" value="ECO:0007669"/>
    <property type="project" value="UniProtKB-KW"/>
</dbReference>
<dbReference type="Proteomes" id="UP000830639">
    <property type="component" value="Chromosome"/>
</dbReference>
<dbReference type="SUPFAM" id="SSF53474">
    <property type="entry name" value="alpha/beta-Hydrolases"/>
    <property type="match status" value="1"/>
</dbReference>
<name>A0ABY4JQW4_9BACI</name>
<dbReference type="RefSeq" id="WP_248268128.1">
    <property type="nucleotide sequence ID" value="NZ_CP096034.1"/>
</dbReference>
<feature type="domain" description="AB hydrolase-1" evidence="1">
    <location>
        <begin position="20"/>
        <end position="251"/>
    </location>
</feature>
<dbReference type="InterPro" id="IPR029058">
    <property type="entry name" value="AB_hydrolase_fold"/>
</dbReference>
<gene>
    <name evidence="2" type="ORF">MY490_04265</name>
</gene>
<protein>
    <submittedName>
        <fullName evidence="2">Alpha/beta hydrolase</fullName>
    </submittedName>
</protein>
<dbReference type="PANTHER" id="PTHR43798">
    <property type="entry name" value="MONOACYLGLYCEROL LIPASE"/>
    <property type="match status" value="1"/>
</dbReference>
<organism evidence="2 3">
    <name type="scientific">Gottfriedia acidiceleris</name>
    <dbReference type="NCBI Taxonomy" id="371036"/>
    <lineage>
        <taxon>Bacteria</taxon>
        <taxon>Bacillati</taxon>
        <taxon>Bacillota</taxon>
        <taxon>Bacilli</taxon>
        <taxon>Bacillales</taxon>
        <taxon>Bacillaceae</taxon>
        <taxon>Gottfriedia</taxon>
    </lineage>
</organism>
<keyword evidence="2" id="KW-0378">Hydrolase</keyword>
<dbReference type="Gene3D" id="3.40.50.1820">
    <property type="entry name" value="alpha/beta hydrolase"/>
    <property type="match status" value="1"/>
</dbReference>